<organism evidence="1 2">
    <name type="scientific">Rhodonellum psychrophilum GCM71 = DSM 17998</name>
    <dbReference type="NCBI Taxonomy" id="1123057"/>
    <lineage>
        <taxon>Bacteria</taxon>
        <taxon>Pseudomonadati</taxon>
        <taxon>Bacteroidota</taxon>
        <taxon>Cytophagia</taxon>
        <taxon>Cytophagales</taxon>
        <taxon>Cytophagaceae</taxon>
        <taxon>Rhodonellum</taxon>
    </lineage>
</organism>
<dbReference type="AlphaFoldDB" id="U5C322"/>
<proteinExistence type="predicted"/>
<evidence type="ECO:0000313" key="1">
    <source>
        <dbReference type="EMBL" id="ERM83311.1"/>
    </source>
</evidence>
<protein>
    <submittedName>
        <fullName evidence="1">Uncharacterized protein</fullName>
    </submittedName>
</protein>
<dbReference type="EMBL" id="AWXR01000015">
    <property type="protein sequence ID" value="ERM83311.1"/>
    <property type="molecule type" value="Genomic_DNA"/>
</dbReference>
<reference evidence="1 2" key="1">
    <citation type="journal article" date="2013" name="Genome Announc.">
        <title>Draft Genome Sequence of the Psychrophilic and Alkaliphilic Rhodonellum psychrophilum Strain GCM71T.</title>
        <authorList>
            <person name="Hauptmann A.L."/>
            <person name="Glaring M.A."/>
            <person name="Hallin P.F."/>
            <person name="Prieme A."/>
            <person name="Stougaard P."/>
        </authorList>
    </citation>
    <scope>NUCLEOTIDE SEQUENCE [LARGE SCALE GENOMIC DNA]</scope>
    <source>
        <strain evidence="1 2">GCM71</strain>
    </source>
</reference>
<gene>
    <name evidence="1" type="ORF">P872_16665</name>
</gene>
<keyword evidence="2" id="KW-1185">Reference proteome</keyword>
<comment type="caution">
    <text evidence="1">The sequence shown here is derived from an EMBL/GenBank/DDBJ whole genome shotgun (WGS) entry which is preliminary data.</text>
</comment>
<name>U5C322_9BACT</name>
<accession>U5C322</accession>
<evidence type="ECO:0000313" key="2">
    <source>
        <dbReference type="Proteomes" id="UP000016843"/>
    </source>
</evidence>
<sequence>MKFDKKEHSDEAGLIFPFAIRNGLLREAFHWGFNNIWV</sequence>
<dbReference type="Proteomes" id="UP000016843">
    <property type="component" value="Unassembled WGS sequence"/>
</dbReference>